<dbReference type="AlphaFoldDB" id="A0A2S5CQW2"/>
<dbReference type="EMBL" id="PGFZ01000001">
    <property type="protein sequence ID" value="POZ53137.1"/>
    <property type="molecule type" value="Genomic_DNA"/>
</dbReference>
<proteinExistence type="predicted"/>
<evidence type="ECO:0000313" key="2">
    <source>
        <dbReference type="Proteomes" id="UP000237423"/>
    </source>
</evidence>
<dbReference type="RefSeq" id="WP_146054477.1">
    <property type="nucleotide sequence ID" value="NZ_PGFZ01000001.1"/>
</dbReference>
<gene>
    <name evidence="1" type="ORF">AADEFJLK_00151</name>
</gene>
<sequence length="163" mass="18887">MGNSFTTMVREYLSRLEVPLVGALQKLVQYKYPKEVYALAFEIFSDGFTSQFPARVFFMDRTNTECFLYENGVAKYPSPIDPNILEVEYVYPQEIEEEFAAKDPELDPWNIATLEFIAWFYSCWTKAGGKNFPLVATIAHHDSSREFNLITGQWQESYAQFNA</sequence>
<dbReference type="Proteomes" id="UP000237423">
    <property type="component" value="Unassembled WGS sequence"/>
</dbReference>
<name>A0A2S5CQW2_9GAMM</name>
<accession>A0A2S5CQW2</accession>
<organism evidence="1 2">
    <name type="scientific">Methylovulum psychrotolerans</name>
    <dbReference type="NCBI Taxonomy" id="1704499"/>
    <lineage>
        <taxon>Bacteria</taxon>
        <taxon>Pseudomonadati</taxon>
        <taxon>Pseudomonadota</taxon>
        <taxon>Gammaproteobacteria</taxon>
        <taxon>Methylococcales</taxon>
        <taxon>Methylococcaceae</taxon>
        <taxon>Methylovulum</taxon>
    </lineage>
</organism>
<evidence type="ECO:0000313" key="1">
    <source>
        <dbReference type="EMBL" id="POZ53137.1"/>
    </source>
</evidence>
<protein>
    <submittedName>
        <fullName evidence="1">Uncharacterized protein</fullName>
    </submittedName>
</protein>
<comment type="caution">
    <text evidence="1">The sequence shown here is derived from an EMBL/GenBank/DDBJ whole genome shotgun (WGS) entry which is preliminary data.</text>
</comment>
<reference evidence="1 2" key="1">
    <citation type="submission" date="2017-11" db="EMBL/GenBank/DDBJ databases">
        <title>Draft Genome Sequence of Methylobacter psychrotolerans Sph1T, an Obligate Methanotroph from Low-Temperature Environments.</title>
        <authorList>
            <person name="Oshkin I.Y."/>
            <person name="Miroshnikov K."/>
            <person name="Belova S.E."/>
            <person name="Korzhenkov A."/>
            <person name="Toshchakov S.V."/>
            <person name="Dedysh S.N."/>
        </authorList>
    </citation>
    <scope>NUCLEOTIDE SEQUENCE [LARGE SCALE GENOMIC DNA]</scope>
    <source>
        <strain evidence="1 2">Sph1</strain>
    </source>
</reference>